<dbReference type="AlphaFoldDB" id="A0A3P8GC88"/>
<dbReference type="Gene3D" id="2.130.10.10">
    <property type="entry name" value="YVTN repeat-like/Quinoprotein amine dehydrogenase"/>
    <property type="match status" value="1"/>
</dbReference>
<organism evidence="1 2">
    <name type="scientific">Schistosoma mattheei</name>
    <dbReference type="NCBI Taxonomy" id="31246"/>
    <lineage>
        <taxon>Eukaryota</taxon>
        <taxon>Metazoa</taxon>
        <taxon>Spiralia</taxon>
        <taxon>Lophotrochozoa</taxon>
        <taxon>Platyhelminthes</taxon>
        <taxon>Trematoda</taxon>
        <taxon>Digenea</taxon>
        <taxon>Strigeidida</taxon>
        <taxon>Schistosomatoidea</taxon>
        <taxon>Schistosomatidae</taxon>
        <taxon>Schistosoma</taxon>
    </lineage>
</organism>
<accession>A0A3P8GC88</accession>
<protein>
    <submittedName>
        <fullName evidence="1">Uncharacterized protein</fullName>
    </submittedName>
</protein>
<dbReference type="EMBL" id="UZAL01035667">
    <property type="protein sequence ID" value="VDP68194.1"/>
    <property type="molecule type" value="Genomic_DNA"/>
</dbReference>
<dbReference type="GO" id="GO:0043161">
    <property type="term" value="P:proteasome-mediated ubiquitin-dependent protein catabolic process"/>
    <property type="evidence" value="ECO:0007669"/>
    <property type="project" value="TreeGrafter"/>
</dbReference>
<dbReference type="InterPro" id="IPR036322">
    <property type="entry name" value="WD40_repeat_dom_sf"/>
</dbReference>
<dbReference type="PANTHER" id="PTHR19847">
    <property type="entry name" value="DDB1- AND CUL4-ASSOCIATED FACTOR 11"/>
    <property type="match status" value="1"/>
</dbReference>
<dbReference type="InterPro" id="IPR015943">
    <property type="entry name" value="WD40/YVTN_repeat-like_dom_sf"/>
</dbReference>
<dbReference type="InterPro" id="IPR051859">
    <property type="entry name" value="DCAF"/>
</dbReference>
<proteinExistence type="predicted"/>
<evidence type="ECO:0000313" key="2">
    <source>
        <dbReference type="Proteomes" id="UP000269396"/>
    </source>
</evidence>
<reference evidence="1 2" key="1">
    <citation type="submission" date="2018-11" db="EMBL/GenBank/DDBJ databases">
        <authorList>
            <consortium name="Pathogen Informatics"/>
        </authorList>
    </citation>
    <scope>NUCLEOTIDE SEQUENCE [LARGE SCALE GENOMIC DNA]</scope>
    <source>
        <strain>Denwood</strain>
        <strain evidence="2">Zambia</strain>
    </source>
</reference>
<gene>
    <name evidence="1" type="ORF">SMTD_LOCUS15287</name>
</gene>
<dbReference type="PANTHER" id="PTHR19847:SF7">
    <property type="entry name" value="DDB1- AND CUL4-ASSOCIATED FACTOR 11"/>
    <property type="match status" value="1"/>
</dbReference>
<keyword evidence="2" id="KW-1185">Reference proteome</keyword>
<dbReference type="GO" id="GO:0080008">
    <property type="term" value="C:Cul4-RING E3 ubiquitin ligase complex"/>
    <property type="evidence" value="ECO:0007669"/>
    <property type="project" value="TreeGrafter"/>
</dbReference>
<sequence length="145" mass="16205">MGDTLVFCSLSPILYFTSLTDVRDEELNLKHAELQPGERNITKTFSVDFLGGSSNQVVSGHNKGMVYVTDLQTNKYESFAVNPRSKADVNAVTTLDRSSNLILAGSDDTNVRVSYYFDDYLGVFIPFPPIYKTYIGLCPVQKLFK</sequence>
<evidence type="ECO:0000313" key="1">
    <source>
        <dbReference type="EMBL" id="VDP68194.1"/>
    </source>
</evidence>
<dbReference type="Proteomes" id="UP000269396">
    <property type="component" value="Unassembled WGS sequence"/>
</dbReference>
<dbReference type="SUPFAM" id="SSF50978">
    <property type="entry name" value="WD40 repeat-like"/>
    <property type="match status" value="1"/>
</dbReference>
<name>A0A3P8GC88_9TREM</name>